<sequence>MKKIFFLCTLCAYILSGCNGENSHKDHEHANESELHEHEKDQESHEHEHENEKNEHSDEIILTKEKAYAAGVTVEEVIPKDFVQVIKTNGQILAAQGDESTIVATVPGVVSFGKTSVSEGASIKAGNPLLTISSKNLMDGDPVSKLKINYETALKDYNRAQSLVKEKIISEKEFNQIRQNYETARLNWEATSNRHDGNGTIVASPISGYIKNRLVNEGDFVSVGTPLLSVSQNRRLMLRADVSERHYSSLPTITSANFKTPYDAKVYELKNLNGRLVSYGKTSGENSFYVPIIFEFDNKGNIIAGSYVEIYLLSSPRKNSIIVPVTALTEEQGVNFVYIQLDEEGYKKQEVKTGNNNGKEIEILSGLKPGDRVVTQGAYQVKLASNSNVIPEGHSHNH</sequence>
<organism evidence="5 6">
    <name type="scientific">Coprobacter tertius</name>
    <dbReference type="NCBI Taxonomy" id="2944915"/>
    <lineage>
        <taxon>Bacteria</taxon>
        <taxon>Pseudomonadati</taxon>
        <taxon>Bacteroidota</taxon>
        <taxon>Bacteroidia</taxon>
        <taxon>Bacteroidales</taxon>
        <taxon>Barnesiellaceae</taxon>
        <taxon>Coprobacter</taxon>
    </lineage>
</organism>
<reference evidence="5 6" key="1">
    <citation type="submission" date="2022-07" db="EMBL/GenBank/DDBJ databases">
        <title>Fecal culturing of patients with breast cancer.</title>
        <authorList>
            <person name="Teng N.M.Y."/>
            <person name="Kiu R."/>
            <person name="Evans R."/>
            <person name="Baker D.J."/>
            <person name="Zenner C."/>
            <person name="Robinson S.D."/>
            <person name="Hall L.J."/>
        </authorList>
    </citation>
    <scope>NUCLEOTIDE SEQUENCE [LARGE SCALE GENOMIC DNA]</scope>
    <source>
        <strain evidence="5 6">LH1063</strain>
    </source>
</reference>
<evidence type="ECO:0000256" key="1">
    <source>
        <dbReference type="ARBA" id="ARBA00009477"/>
    </source>
</evidence>
<keyword evidence="2" id="KW-0813">Transport</keyword>
<dbReference type="PROSITE" id="PS51257">
    <property type="entry name" value="PROKAR_LIPOPROTEIN"/>
    <property type="match status" value="1"/>
</dbReference>
<evidence type="ECO:0000256" key="3">
    <source>
        <dbReference type="SAM" id="MobiDB-lite"/>
    </source>
</evidence>
<feature type="region of interest" description="Disordered" evidence="3">
    <location>
        <begin position="23"/>
        <end position="58"/>
    </location>
</feature>
<comment type="similarity">
    <text evidence="1">Belongs to the membrane fusion protein (MFP) (TC 8.A.1) family.</text>
</comment>
<dbReference type="InterPro" id="IPR006143">
    <property type="entry name" value="RND_pump_MFP"/>
</dbReference>
<proteinExistence type="inferred from homology"/>
<protein>
    <submittedName>
        <fullName evidence="5">Efflux RND transporter periplasmic adaptor subunit</fullName>
    </submittedName>
</protein>
<feature type="domain" description="C2H2-type" evidence="4">
    <location>
        <begin position="8"/>
        <end position="29"/>
    </location>
</feature>
<keyword evidence="6" id="KW-1185">Reference proteome</keyword>
<gene>
    <name evidence="5" type="ORF">NMU02_05655</name>
</gene>
<dbReference type="InterPro" id="IPR051909">
    <property type="entry name" value="MFP_Cation_Efflux"/>
</dbReference>
<dbReference type="NCBIfam" id="TIGR01730">
    <property type="entry name" value="RND_mfp"/>
    <property type="match status" value="1"/>
</dbReference>
<accession>A0ABT1MG24</accession>
<dbReference type="RefSeq" id="WP_255026437.1">
    <property type="nucleotide sequence ID" value="NZ_JANDHW010000004.1"/>
</dbReference>
<comment type="caution">
    <text evidence="5">The sequence shown here is derived from an EMBL/GenBank/DDBJ whole genome shotgun (WGS) entry which is preliminary data.</text>
</comment>
<name>A0ABT1MG24_9BACT</name>
<dbReference type="PROSITE" id="PS00028">
    <property type="entry name" value="ZINC_FINGER_C2H2_1"/>
    <property type="match status" value="1"/>
</dbReference>
<evidence type="ECO:0000259" key="4">
    <source>
        <dbReference type="PROSITE" id="PS00028"/>
    </source>
</evidence>
<dbReference type="InterPro" id="IPR058649">
    <property type="entry name" value="CzcB_C"/>
</dbReference>
<dbReference type="Gene3D" id="2.40.420.20">
    <property type="match status" value="1"/>
</dbReference>
<dbReference type="Pfam" id="PF25975">
    <property type="entry name" value="CzcB_C"/>
    <property type="match status" value="1"/>
</dbReference>
<dbReference type="PANTHER" id="PTHR30097:SF4">
    <property type="entry name" value="SLR6042 PROTEIN"/>
    <property type="match status" value="1"/>
</dbReference>
<evidence type="ECO:0000256" key="2">
    <source>
        <dbReference type="ARBA" id="ARBA00022448"/>
    </source>
</evidence>
<evidence type="ECO:0000313" key="5">
    <source>
        <dbReference type="EMBL" id="MCP9611572.1"/>
    </source>
</evidence>
<dbReference type="Gene3D" id="2.40.50.100">
    <property type="match status" value="1"/>
</dbReference>
<dbReference type="EMBL" id="JANDHW010000004">
    <property type="protein sequence ID" value="MCP9611572.1"/>
    <property type="molecule type" value="Genomic_DNA"/>
</dbReference>
<dbReference type="InterPro" id="IPR013087">
    <property type="entry name" value="Znf_C2H2_type"/>
</dbReference>
<dbReference type="Proteomes" id="UP001205603">
    <property type="component" value="Unassembled WGS sequence"/>
</dbReference>
<dbReference type="Gene3D" id="1.10.287.470">
    <property type="entry name" value="Helix hairpin bin"/>
    <property type="match status" value="1"/>
</dbReference>
<dbReference type="PANTHER" id="PTHR30097">
    <property type="entry name" value="CATION EFFLUX SYSTEM PROTEIN CUSB"/>
    <property type="match status" value="1"/>
</dbReference>
<dbReference type="Gene3D" id="2.40.30.170">
    <property type="match status" value="1"/>
</dbReference>
<dbReference type="SUPFAM" id="SSF111369">
    <property type="entry name" value="HlyD-like secretion proteins"/>
    <property type="match status" value="1"/>
</dbReference>
<evidence type="ECO:0000313" key="6">
    <source>
        <dbReference type="Proteomes" id="UP001205603"/>
    </source>
</evidence>